<comment type="caution">
    <text evidence="1">The sequence shown here is derived from an EMBL/GenBank/DDBJ whole genome shotgun (WGS) entry which is preliminary data.</text>
</comment>
<evidence type="ECO:0000313" key="1">
    <source>
        <dbReference type="EMBL" id="KAH7331486.1"/>
    </source>
</evidence>
<evidence type="ECO:0000313" key="2">
    <source>
        <dbReference type="Proteomes" id="UP000825935"/>
    </source>
</evidence>
<dbReference type="EMBL" id="CM035425">
    <property type="protein sequence ID" value="KAH7331486.1"/>
    <property type="molecule type" value="Genomic_DNA"/>
</dbReference>
<protein>
    <submittedName>
        <fullName evidence="1">Uncharacterized protein</fullName>
    </submittedName>
</protein>
<keyword evidence="2" id="KW-1185">Reference proteome</keyword>
<gene>
    <name evidence="1" type="ORF">KP509_20G036300</name>
</gene>
<sequence>MGRLCITIRRHLAPSLQTQYSSFAEKELCVSTAPSQRRSYVSLYCTTMGRLCITIRRHLAHSLQTQYSSFSAVNALYFFNGQTMYYNDPSVDICFQDEEYYLQNIILFH</sequence>
<proteinExistence type="predicted"/>
<name>A0A8T2SEE9_CERRI</name>
<organism evidence="1 2">
    <name type="scientific">Ceratopteris richardii</name>
    <name type="common">Triangle waterfern</name>
    <dbReference type="NCBI Taxonomy" id="49495"/>
    <lineage>
        <taxon>Eukaryota</taxon>
        <taxon>Viridiplantae</taxon>
        <taxon>Streptophyta</taxon>
        <taxon>Embryophyta</taxon>
        <taxon>Tracheophyta</taxon>
        <taxon>Polypodiopsida</taxon>
        <taxon>Polypodiidae</taxon>
        <taxon>Polypodiales</taxon>
        <taxon>Pteridineae</taxon>
        <taxon>Pteridaceae</taxon>
        <taxon>Parkerioideae</taxon>
        <taxon>Ceratopteris</taxon>
    </lineage>
</organism>
<accession>A0A8T2SEE9</accession>
<dbReference type="Proteomes" id="UP000825935">
    <property type="component" value="Chromosome 20"/>
</dbReference>
<dbReference type="AlphaFoldDB" id="A0A8T2SEE9"/>
<reference evidence="1" key="1">
    <citation type="submission" date="2021-08" db="EMBL/GenBank/DDBJ databases">
        <title>WGS assembly of Ceratopteris richardii.</title>
        <authorList>
            <person name="Marchant D.B."/>
            <person name="Chen G."/>
            <person name="Jenkins J."/>
            <person name="Shu S."/>
            <person name="Leebens-Mack J."/>
            <person name="Grimwood J."/>
            <person name="Schmutz J."/>
            <person name="Soltis P."/>
            <person name="Soltis D."/>
            <person name="Chen Z.-H."/>
        </authorList>
    </citation>
    <scope>NUCLEOTIDE SEQUENCE</scope>
    <source>
        <strain evidence="1">Whitten #5841</strain>
        <tissue evidence="1">Leaf</tissue>
    </source>
</reference>